<evidence type="ECO:0000259" key="2">
    <source>
        <dbReference type="PROSITE" id="PS51677"/>
    </source>
</evidence>
<proteinExistence type="predicted"/>
<dbReference type="InterPro" id="IPR002509">
    <property type="entry name" value="NODB_dom"/>
</dbReference>
<dbReference type="SUPFAM" id="SSF88713">
    <property type="entry name" value="Glycoside hydrolase/deacetylase"/>
    <property type="match status" value="1"/>
</dbReference>
<dbReference type="PROSITE" id="PS51677">
    <property type="entry name" value="NODB"/>
    <property type="match status" value="1"/>
</dbReference>
<dbReference type="InterPro" id="IPR011330">
    <property type="entry name" value="Glyco_hydro/deAcase_b/a-brl"/>
</dbReference>
<dbReference type="EMBL" id="BOMY01000034">
    <property type="protein sequence ID" value="GIF22566.1"/>
    <property type="molecule type" value="Genomic_DNA"/>
</dbReference>
<organism evidence="3 4">
    <name type="scientific">Paractinoplanes tereljensis</name>
    <dbReference type="NCBI Taxonomy" id="571912"/>
    <lineage>
        <taxon>Bacteria</taxon>
        <taxon>Bacillati</taxon>
        <taxon>Actinomycetota</taxon>
        <taxon>Actinomycetes</taxon>
        <taxon>Micromonosporales</taxon>
        <taxon>Micromonosporaceae</taxon>
        <taxon>Paractinoplanes</taxon>
    </lineage>
</organism>
<dbReference type="GO" id="GO:0016810">
    <property type="term" value="F:hydrolase activity, acting on carbon-nitrogen (but not peptide) bonds"/>
    <property type="evidence" value="ECO:0007669"/>
    <property type="project" value="InterPro"/>
</dbReference>
<dbReference type="Gene3D" id="3.20.20.370">
    <property type="entry name" value="Glycoside hydrolase/deacetylase"/>
    <property type="match status" value="1"/>
</dbReference>
<dbReference type="Pfam" id="PF01522">
    <property type="entry name" value="Polysacc_deac_1"/>
    <property type="match status" value="1"/>
</dbReference>
<dbReference type="RefSeq" id="WP_203810135.1">
    <property type="nucleotide sequence ID" value="NZ_BOMY01000034.1"/>
</dbReference>
<gene>
    <name evidence="3" type="ORF">Ate02nite_52960</name>
</gene>
<comment type="caution">
    <text evidence="3">The sequence shown here is derived from an EMBL/GenBank/DDBJ whole genome shotgun (WGS) entry which is preliminary data.</text>
</comment>
<dbReference type="InterPro" id="IPR013207">
    <property type="entry name" value="LGFP"/>
</dbReference>
<keyword evidence="4" id="KW-1185">Reference proteome</keyword>
<protein>
    <recommendedName>
        <fullName evidence="2">NodB homology domain-containing protein</fullName>
    </recommendedName>
</protein>
<reference evidence="3" key="1">
    <citation type="submission" date="2021-01" db="EMBL/GenBank/DDBJ databases">
        <title>Whole genome shotgun sequence of Actinoplanes tereljensis NBRC 105297.</title>
        <authorList>
            <person name="Komaki H."/>
            <person name="Tamura T."/>
        </authorList>
    </citation>
    <scope>NUCLEOTIDE SEQUENCE</scope>
    <source>
        <strain evidence="3">NBRC 105297</strain>
    </source>
</reference>
<keyword evidence="1" id="KW-0732">Signal</keyword>
<dbReference type="CDD" id="cd10917">
    <property type="entry name" value="CE4_NodB_like_6s_7s"/>
    <property type="match status" value="1"/>
</dbReference>
<dbReference type="PANTHER" id="PTHR10587">
    <property type="entry name" value="GLYCOSYL TRANSFERASE-RELATED"/>
    <property type="match status" value="1"/>
</dbReference>
<feature type="signal peptide" evidence="1">
    <location>
        <begin position="1"/>
        <end position="29"/>
    </location>
</feature>
<dbReference type="Pfam" id="PF08310">
    <property type="entry name" value="LGFP"/>
    <property type="match status" value="4"/>
</dbReference>
<evidence type="ECO:0000313" key="3">
    <source>
        <dbReference type="EMBL" id="GIF22566.1"/>
    </source>
</evidence>
<dbReference type="GO" id="GO:0005975">
    <property type="term" value="P:carbohydrate metabolic process"/>
    <property type="evidence" value="ECO:0007669"/>
    <property type="project" value="InterPro"/>
</dbReference>
<sequence>MEVRRLRRLVTVPALVVAVAVTAAAPAVASDTTPVQAQVFTRGYDTTNVASLTFDLDWRTGTAAEQAVSRANFETVLQVLAANGITGGFGMTGRFAEQNPADARRVVAAGHKIINHSYSHPDFMTLTQAQRWDQLDRSEAAFRAAGVSSAGWFRAPYRSGYLDAGLNRDLAARGFYVNLDWTFDTTGYQAADWPTVSDRIDRFTVPGTIIVMHVSTPSSDPGHLQQIIDKLKGMGYGFVSPWQAVTRGLIRGKYLAAGGASSVFGAATTGELDATTAATAVQWFQGGRIYYSPAGGTRFVRGAILTKYRALGTVTSVLAFPTSDETAGAGGGWFNHFQGGSIYWVAATGAHSVQGGIRTKWWSLNGEAGFLGYPRSDETKLTGGYGSQFQGGNIYWTSGTGAHEVHGGILTKYLSLGAMSSALGAPTSDEYVVAGGYRNDFLHGAIVWSSATGTATVIQN</sequence>
<dbReference type="InterPro" id="IPR050248">
    <property type="entry name" value="Polysacc_deacetylase_ArnD"/>
</dbReference>
<evidence type="ECO:0000256" key="1">
    <source>
        <dbReference type="SAM" id="SignalP"/>
    </source>
</evidence>
<dbReference type="AlphaFoldDB" id="A0A919TU96"/>
<name>A0A919TU96_9ACTN</name>
<feature type="chain" id="PRO_5037633076" description="NodB homology domain-containing protein" evidence="1">
    <location>
        <begin position="30"/>
        <end position="460"/>
    </location>
</feature>
<feature type="domain" description="NodB homology" evidence="2">
    <location>
        <begin position="48"/>
        <end position="239"/>
    </location>
</feature>
<evidence type="ECO:0000313" key="4">
    <source>
        <dbReference type="Proteomes" id="UP000623608"/>
    </source>
</evidence>
<accession>A0A919TU96</accession>
<dbReference type="Proteomes" id="UP000623608">
    <property type="component" value="Unassembled WGS sequence"/>
</dbReference>